<dbReference type="EMBL" id="QHLZ01000001">
    <property type="protein sequence ID" value="PXA69648.1"/>
    <property type="molecule type" value="Genomic_DNA"/>
</dbReference>
<dbReference type="AlphaFoldDB" id="A0A2V3DW91"/>
<dbReference type="InterPro" id="IPR008613">
    <property type="entry name" value="Excalibur_Ca-bd_domain"/>
</dbReference>
<dbReference type="Gene3D" id="3.30.10.20">
    <property type="match status" value="1"/>
</dbReference>
<feature type="compositionally biased region" description="Basic and acidic residues" evidence="1">
    <location>
        <begin position="215"/>
        <end position="227"/>
    </location>
</feature>
<gene>
    <name evidence="3" type="ORF">CVS29_02175</name>
</gene>
<keyword evidence="4" id="KW-1185">Reference proteome</keyword>
<dbReference type="Pfam" id="PF05901">
    <property type="entry name" value="Excalibur"/>
    <property type="match status" value="1"/>
</dbReference>
<evidence type="ECO:0000259" key="2">
    <source>
        <dbReference type="PROSITE" id="PS51178"/>
    </source>
</evidence>
<dbReference type="OrthoDB" id="4337778at2"/>
<protein>
    <submittedName>
        <fullName evidence="3">Calcium-binding protein</fullName>
    </submittedName>
</protein>
<dbReference type="Proteomes" id="UP000246303">
    <property type="component" value="Unassembled WGS sequence"/>
</dbReference>
<evidence type="ECO:0000313" key="3">
    <source>
        <dbReference type="EMBL" id="PXA69648.1"/>
    </source>
</evidence>
<reference evidence="3 4" key="1">
    <citation type="submission" date="2018-05" db="EMBL/GenBank/DDBJ databases">
        <title>Genetic diversity of glacier-inhabiting Cryobacterium bacteria in China and description of Cryobacterium mengkeensis sp. nov. and Arthrobacter glacialis sp. nov.</title>
        <authorList>
            <person name="Liu Q."/>
            <person name="Xin Y.-H."/>
        </authorList>
    </citation>
    <scope>NUCLEOTIDE SEQUENCE [LARGE SCALE GENOMIC DNA]</scope>
    <source>
        <strain evidence="3 4">GP3</strain>
    </source>
</reference>
<sequence>MCGGIILVVLTGLLGACGTGEDIDEASSTGTAASNGFTLPNYAGKSLELAVEAMKAHGIETTFVDTVDGKTILSPKNWTVESHDPASGALVAEGETVVFQVFKEGAAEAKASAEASAVAATKAAQDEQAKAAADEAARVAAEAAEKKAAAEKVAADTAAANEAARRAAEEAEAQQAPPIQPLVEVPAAVYYANCSEAKAAGAAPMHVGQPGYRGPLDRDKDGIACDK</sequence>
<dbReference type="Pfam" id="PF03793">
    <property type="entry name" value="PASTA"/>
    <property type="match status" value="1"/>
</dbReference>
<dbReference type="SMART" id="SM00894">
    <property type="entry name" value="Excalibur"/>
    <property type="match status" value="1"/>
</dbReference>
<evidence type="ECO:0000256" key="1">
    <source>
        <dbReference type="SAM" id="MobiDB-lite"/>
    </source>
</evidence>
<evidence type="ECO:0000313" key="4">
    <source>
        <dbReference type="Proteomes" id="UP000246303"/>
    </source>
</evidence>
<feature type="region of interest" description="Disordered" evidence="1">
    <location>
        <begin position="204"/>
        <end position="227"/>
    </location>
</feature>
<organism evidence="3 4">
    <name type="scientific">Arthrobacter psychrochitiniphilus</name>
    <dbReference type="NCBI Taxonomy" id="291045"/>
    <lineage>
        <taxon>Bacteria</taxon>
        <taxon>Bacillati</taxon>
        <taxon>Actinomycetota</taxon>
        <taxon>Actinomycetes</taxon>
        <taxon>Micrococcales</taxon>
        <taxon>Micrococcaceae</taxon>
        <taxon>Arthrobacter</taxon>
    </lineage>
</organism>
<dbReference type="PROSITE" id="PS51178">
    <property type="entry name" value="PASTA"/>
    <property type="match status" value="1"/>
</dbReference>
<accession>A0A2V3DW91</accession>
<proteinExistence type="predicted"/>
<comment type="caution">
    <text evidence="3">The sequence shown here is derived from an EMBL/GenBank/DDBJ whole genome shotgun (WGS) entry which is preliminary data.</text>
</comment>
<name>A0A2V3DW91_9MICC</name>
<feature type="domain" description="PASTA" evidence="2">
    <location>
        <begin position="33"/>
        <end position="103"/>
    </location>
</feature>
<dbReference type="InterPro" id="IPR005543">
    <property type="entry name" value="PASTA_dom"/>
</dbReference>
<dbReference type="CDD" id="cd06577">
    <property type="entry name" value="PASTA_pknB"/>
    <property type="match status" value="1"/>
</dbReference>